<sequence length="415" mass="47985">MIDLALLRIIKYREQFDKVHRYIPKSSIDKKTRAITEDIRKYFESNPDEEKIDFPSFRSMFFTTWHKGLSDSDCDFYNKLIERMEEDVPESIKKNIINQLLELEFATNVGNVIEDYQAGEDIEVVASIDNLVSRIKESLERTSAFEFADFDDSTVGQESDDDGYNWPLKCMNDHYRKIQGGDQYIVAARPGKGKTTFLTHLNYAMSKQMPENKVIVWFNNESRRQRIMSRQIQSAMYMTNGELKQLQLQGKLREQYIKVMGSADRVRVYDIHGKNNFHLEEILEGIGLENVGAIVIDMLDNVKFPTLKDVREDQRLEQLYQWSRELGVKYNCPVFPTSQISNEGAGLMFPNENMLKDSKTGKQGACDGIIMIGSSDDPLLQNKRGLSMPKTKSKREGMPDMMEEITFDADKGRYL</sequence>
<proteinExistence type="predicted"/>
<keyword evidence="2" id="KW-0067">ATP-binding</keyword>
<protein>
    <submittedName>
        <fullName evidence="2">Putative DnaB-like helicase</fullName>
    </submittedName>
</protein>
<dbReference type="GO" id="GO:0006260">
    <property type="term" value="P:DNA replication"/>
    <property type="evidence" value="ECO:0007669"/>
    <property type="project" value="InterPro"/>
</dbReference>
<evidence type="ECO:0000313" key="3">
    <source>
        <dbReference type="Proteomes" id="UP000683418"/>
    </source>
</evidence>
<evidence type="ECO:0000313" key="2">
    <source>
        <dbReference type="EMBL" id="QPI17677.1"/>
    </source>
</evidence>
<dbReference type="Proteomes" id="UP000683418">
    <property type="component" value="Segment"/>
</dbReference>
<dbReference type="PANTHER" id="PTHR30153">
    <property type="entry name" value="REPLICATIVE DNA HELICASE DNAB"/>
    <property type="match status" value="1"/>
</dbReference>
<keyword evidence="2" id="KW-0347">Helicase</keyword>
<reference evidence="2 3" key="1">
    <citation type="submission" date="2020-09" db="EMBL/GenBank/DDBJ databases">
        <authorList>
            <person name="Feng X."/>
            <person name="Yan W."/>
            <person name="Jiao N."/>
            <person name="Zhang R."/>
        </authorList>
    </citation>
    <scope>NUCLEOTIDE SEQUENCE [LARGE SCALE GENOMIC DNA]</scope>
</reference>
<keyword evidence="2" id="KW-0547">Nucleotide-binding</keyword>
<dbReference type="Pfam" id="PF03796">
    <property type="entry name" value="DnaB_C"/>
    <property type="match status" value="1"/>
</dbReference>
<dbReference type="GO" id="GO:0005524">
    <property type="term" value="F:ATP binding"/>
    <property type="evidence" value="ECO:0007669"/>
    <property type="project" value="InterPro"/>
</dbReference>
<evidence type="ECO:0000259" key="1">
    <source>
        <dbReference type="Pfam" id="PF03796"/>
    </source>
</evidence>
<dbReference type="GO" id="GO:0003678">
    <property type="term" value="F:DNA helicase activity"/>
    <property type="evidence" value="ECO:0007669"/>
    <property type="project" value="InterPro"/>
</dbReference>
<dbReference type="PANTHER" id="PTHR30153:SF2">
    <property type="entry name" value="REPLICATIVE DNA HELICASE"/>
    <property type="match status" value="1"/>
</dbReference>
<keyword evidence="2" id="KW-0378">Hydrolase</keyword>
<name>A0A8E4W6R8_9CAUD</name>
<organism evidence="2 3">
    <name type="scientific">Alteromonas phage vB_AmeP_R8W</name>
    <dbReference type="NCBI Taxonomy" id="2774152"/>
    <lineage>
        <taxon>Viruses</taxon>
        <taxon>Duplodnaviria</taxon>
        <taxon>Heunggongvirae</taxon>
        <taxon>Uroviricota</taxon>
        <taxon>Caudoviricetes</taxon>
        <taxon>Autographivirales</taxon>
        <taxon>Foturvirus</taxon>
        <taxon>Foturvirus R8W</taxon>
    </lineage>
</organism>
<gene>
    <name evidence="2" type="ORF">vBAmePR8F_gp17</name>
</gene>
<accession>A0A8E4W6R8</accession>
<keyword evidence="3" id="KW-1185">Reference proteome</keyword>
<dbReference type="EMBL" id="MW043865">
    <property type="protein sequence ID" value="QPI17677.1"/>
    <property type="molecule type" value="Genomic_DNA"/>
</dbReference>
<dbReference type="InterPro" id="IPR007694">
    <property type="entry name" value="DNA_helicase_DnaB-like_C"/>
</dbReference>
<feature type="domain" description="SF4 helicase" evidence="1">
    <location>
        <begin position="177"/>
        <end position="343"/>
    </location>
</feature>